<feature type="transmembrane region" description="Helical" evidence="21">
    <location>
        <begin position="458"/>
        <end position="482"/>
    </location>
</feature>
<evidence type="ECO:0000256" key="15">
    <source>
        <dbReference type="ARBA" id="ARBA00024479"/>
    </source>
</evidence>
<evidence type="ECO:0000256" key="14">
    <source>
        <dbReference type="ARBA" id="ARBA00023329"/>
    </source>
</evidence>
<evidence type="ECO:0000256" key="1">
    <source>
        <dbReference type="ARBA" id="ARBA00004439"/>
    </source>
</evidence>
<proteinExistence type="inferred from homology"/>
<feature type="transmembrane region" description="Helical" evidence="21">
    <location>
        <begin position="581"/>
        <end position="598"/>
    </location>
</feature>
<comment type="catalytic activity">
    <reaction evidence="16">
        <text>a 1,2-diacyl-sn-glycero-3-phosphoethanolamine(in) = a 1,2-diacyl-sn-glycero-3-phosphoethanolamine(out)</text>
        <dbReference type="Rhea" id="RHEA:38895"/>
        <dbReference type="ChEBI" id="CHEBI:64612"/>
    </reaction>
</comment>
<evidence type="ECO:0000313" key="24">
    <source>
        <dbReference type="Proteomes" id="UP000248340"/>
    </source>
</evidence>
<evidence type="ECO:0000256" key="22">
    <source>
        <dbReference type="SAM" id="MobiDB-lite"/>
    </source>
</evidence>
<dbReference type="GO" id="GO:0034727">
    <property type="term" value="P:piecemeal microautophagy of the nucleus"/>
    <property type="evidence" value="ECO:0007669"/>
    <property type="project" value="TreeGrafter"/>
</dbReference>
<feature type="compositionally biased region" description="Polar residues" evidence="22">
    <location>
        <begin position="938"/>
        <end position="949"/>
    </location>
</feature>
<comment type="catalytic activity">
    <reaction evidence="17">
        <text>a 1,2-diacyl-sn-glycero-3-phospho-(1D-myo-inositol-3-phosphate)(in) = a 1,2-diacyl-sn-glycero-3-phospho-(1D-myo-inositol-3-phosphate)(out)</text>
        <dbReference type="Rhea" id="RHEA:67920"/>
        <dbReference type="ChEBI" id="CHEBI:58088"/>
    </reaction>
</comment>
<dbReference type="GO" id="GO:0034497">
    <property type="term" value="P:protein localization to phagophore assembly site"/>
    <property type="evidence" value="ECO:0007669"/>
    <property type="project" value="TreeGrafter"/>
</dbReference>
<keyword evidence="11" id="KW-0333">Golgi apparatus</keyword>
<keyword evidence="7 21" id="KW-0813">Transport</keyword>
<evidence type="ECO:0000313" key="23">
    <source>
        <dbReference type="EMBL" id="PYH84162.1"/>
    </source>
</evidence>
<dbReference type="GO" id="GO:0006869">
    <property type="term" value="P:lipid transport"/>
    <property type="evidence" value="ECO:0007669"/>
    <property type="project" value="UniProtKB-KW"/>
</dbReference>
<dbReference type="GO" id="GO:0034045">
    <property type="term" value="C:phagophore assembly site membrane"/>
    <property type="evidence" value="ECO:0007669"/>
    <property type="project" value="UniProtKB-SubCell"/>
</dbReference>
<dbReference type="PANTHER" id="PTHR13038">
    <property type="entry name" value="APG9 AUTOPHAGY 9"/>
    <property type="match status" value="1"/>
</dbReference>
<comment type="catalytic activity">
    <reaction evidence="15">
        <text>a 1,2-diacyl-sn-glycero-3-phospho-L-serine(in) = a 1,2-diacyl-sn-glycero-3-phospho-L-serine(out)</text>
        <dbReference type="Rhea" id="RHEA:38663"/>
        <dbReference type="ChEBI" id="CHEBI:57262"/>
    </reaction>
</comment>
<name>A0A319DZ49_9EURO</name>
<dbReference type="InterPro" id="IPR007241">
    <property type="entry name" value="Autophagy-rel_prot_9"/>
</dbReference>
<comment type="similarity">
    <text evidence="5 21">Belongs to the ATG9 family.</text>
</comment>
<feature type="region of interest" description="Disordered" evidence="22">
    <location>
        <begin position="1"/>
        <end position="168"/>
    </location>
</feature>
<keyword evidence="8 21" id="KW-0812">Transmembrane</keyword>
<feature type="compositionally biased region" description="Polar residues" evidence="22">
    <location>
        <begin position="960"/>
        <end position="976"/>
    </location>
</feature>
<comment type="subunit">
    <text evidence="20">Homotrimer; forms a homotrimer with a central pore that forms a path between the two membrane leaflets.</text>
</comment>
<keyword evidence="24" id="KW-1185">Reference proteome</keyword>
<comment type="subcellular location">
    <subcellularLocation>
        <location evidence="1">Cytoplasmic vesicle membrane</location>
        <topology evidence="1">Multi-pass membrane protein</topology>
    </subcellularLocation>
    <subcellularLocation>
        <location evidence="2">Endoplasmic reticulum membrane</location>
        <topology evidence="2">Multi-pass membrane protein</topology>
    </subcellularLocation>
    <subcellularLocation>
        <location evidence="4">Golgi apparatus membrane</location>
        <topology evidence="4">Multi-pass membrane protein</topology>
    </subcellularLocation>
    <subcellularLocation>
        <location evidence="3 21">Preautophagosomal structure membrane</location>
        <topology evidence="3 21">Multi-pass membrane protein</topology>
    </subcellularLocation>
</comment>
<evidence type="ECO:0000256" key="4">
    <source>
        <dbReference type="ARBA" id="ARBA00004653"/>
    </source>
</evidence>
<evidence type="ECO:0000256" key="7">
    <source>
        <dbReference type="ARBA" id="ARBA00022448"/>
    </source>
</evidence>
<organism evidence="23 24">
    <name type="scientific">Aspergillus uvarum CBS 121591</name>
    <dbReference type="NCBI Taxonomy" id="1448315"/>
    <lineage>
        <taxon>Eukaryota</taxon>
        <taxon>Fungi</taxon>
        <taxon>Dikarya</taxon>
        <taxon>Ascomycota</taxon>
        <taxon>Pezizomycotina</taxon>
        <taxon>Eurotiomycetes</taxon>
        <taxon>Eurotiomycetidae</taxon>
        <taxon>Eurotiales</taxon>
        <taxon>Aspergillaceae</taxon>
        <taxon>Aspergillus</taxon>
        <taxon>Aspergillus subgen. Circumdati</taxon>
    </lineage>
</organism>
<feature type="compositionally biased region" description="Basic and acidic residues" evidence="22">
    <location>
        <begin position="23"/>
        <end position="39"/>
    </location>
</feature>
<dbReference type="GO" id="GO:0000139">
    <property type="term" value="C:Golgi membrane"/>
    <property type="evidence" value="ECO:0007669"/>
    <property type="project" value="UniProtKB-SubCell"/>
</dbReference>
<evidence type="ECO:0000256" key="18">
    <source>
        <dbReference type="ARBA" id="ARBA00024631"/>
    </source>
</evidence>
<feature type="region of interest" description="Disordered" evidence="22">
    <location>
        <begin position="938"/>
        <end position="994"/>
    </location>
</feature>
<feature type="transmembrane region" description="Helical" evidence="21">
    <location>
        <begin position="291"/>
        <end position="309"/>
    </location>
</feature>
<evidence type="ECO:0000256" key="13">
    <source>
        <dbReference type="ARBA" id="ARBA00023136"/>
    </source>
</evidence>
<evidence type="ECO:0000256" key="8">
    <source>
        <dbReference type="ARBA" id="ARBA00022692"/>
    </source>
</evidence>
<keyword evidence="9 21" id="KW-1133">Transmembrane helix</keyword>
<evidence type="ECO:0000256" key="21">
    <source>
        <dbReference type="RuleBase" id="RU364027"/>
    </source>
</evidence>
<dbReference type="GO" id="GO:0000422">
    <property type="term" value="P:autophagy of mitochondrion"/>
    <property type="evidence" value="ECO:0007669"/>
    <property type="project" value="TreeGrafter"/>
</dbReference>
<evidence type="ECO:0000256" key="6">
    <source>
        <dbReference type="ARBA" id="ARBA00018074"/>
    </source>
</evidence>
<dbReference type="EMBL" id="KZ821685">
    <property type="protein sequence ID" value="PYH84162.1"/>
    <property type="molecule type" value="Genomic_DNA"/>
</dbReference>
<evidence type="ECO:0000256" key="17">
    <source>
        <dbReference type="ARBA" id="ARBA00024621"/>
    </source>
</evidence>
<evidence type="ECO:0000256" key="3">
    <source>
        <dbReference type="ARBA" id="ARBA00004511"/>
    </source>
</evidence>
<dbReference type="VEuPathDB" id="FungiDB:BO82DRAFT_390272"/>
<evidence type="ECO:0000256" key="5">
    <source>
        <dbReference type="ARBA" id="ARBA00006185"/>
    </source>
</evidence>
<comment type="catalytic activity">
    <reaction evidence="18">
        <text>a 1,2-diacyl-sn-glycero-3-phosphocholine(in) = a 1,2-diacyl-sn-glycero-3-phosphocholine(out)</text>
        <dbReference type="Rhea" id="RHEA:38571"/>
        <dbReference type="ChEBI" id="CHEBI:57643"/>
    </reaction>
</comment>
<keyword evidence="10 21" id="KW-0072">Autophagy</keyword>
<keyword evidence="13 21" id="KW-0472">Membrane</keyword>
<feature type="transmembrane region" description="Helical" evidence="21">
    <location>
        <begin position="238"/>
        <end position="258"/>
    </location>
</feature>
<accession>A0A319DZ49</accession>
<evidence type="ECO:0000256" key="19">
    <source>
        <dbReference type="ARBA" id="ARBA00025503"/>
    </source>
</evidence>
<feature type="region of interest" description="Disordered" evidence="22">
    <location>
        <begin position="829"/>
        <end position="897"/>
    </location>
</feature>
<dbReference type="STRING" id="1448315.A0A319DZ49"/>
<evidence type="ECO:0000256" key="2">
    <source>
        <dbReference type="ARBA" id="ARBA00004477"/>
    </source>
</evidence>
<dbReference type="RefSeq" id="XP_025494362.1">
    <property type="nucleotide sequence ID" value="XM_025638506.1"/>
</dbReference>
<evidence type="ECO:0000256" key="20">
    <source>
        <dbReference type="ARBA" id="ARBA00025904"/>
    </source>
</evidence>
<keyword evidence="12 21" id="KW-0445">Lipid transport</keyword>
<dbReference type="GO" id="GO:0005776">
    <property type="term" value="C:autophagosome"/>
    <property type="evidence" value="ECO:0007669"/>
    <property type="project" value="TreeGrafter"/>
</dbReference>
<evidence type="ECO:0000256" key="11">
    <source>
        <dbReference type="ARBA" id="ARBA00023034"/>
    </source>
</evidence>
<comment type="function">
    <text evidence="21">Phospholipid scramblase involved in autophagy. Cycles between the preautophagosomal structure/phagophore assembly site (PAS) and the cytoplasmic vesicle pool and supplies membrane for the growing autophagosome. Lipid scramblase activity plays a key role in preautophagosomal structure/phagophore assembly by distributing the phospholipids that arrive through ATG2 from the cytoplasmic to the luminal leaflet of the bilayer, thereby driving autophagosomal membrane expansion.</text>
</comment>
<feature type="compositionally biased region" description="Basic and acidic residues" evidence="22">
    <location>
        <begin position="151"/>
        <end position="168"/>
    </location>
</feature>
<dbReference type="GO" id="GO:0030659">
    <property type="term" value="C:cytoplasmic vesicle membrane"/>
    <property type="evidence" value="ECO:0007669"/>
    <property type="project" value="UniProtKB-SubCell"/>
</dbReference>
<dbReference type="PANTHER" id="PTHR13038:SF10">
    <property type="entry name" value="AUTOPHAGY-RELATED PROTEIN 9"/>
    <property type="match status" value="1"/>
</dbReference>
<feature type="transmembrane region" description="Helical" evidence="21">
    <location>
        <begin position="542"/>
        <end position="561"/>
    </location>
</feature>
<reference evidence="23 24" key="1">
    <citation type="submission" date="2016-12" db="EMBL/GenBank/DDBJ databases">
        <title>The genomes of Aspergillus section Nigri reveals drivers in fungal speciation.</title>
        <authorList>
            <consortium name="DOE Joint Genome Institute"/>
            <person name="Vesth T.C."/>
            <person name="Nybo J."/>
            <person name="Theobald S."/>
            <person name="Brandl J."/>
            <person name="Frisvad J.C."/>
            <person name="Nielsen K.F."/>
            <person name="Lyhne E.K."/>
            <person name="Kogle M.E."/>
            <person name="Kuo A."/>
            <person name="Riley R."/>
            <person name="Clum A."/>
            <person name="Nolan M."/>
            <person name="Lipzen A."/>
            <person name="Salamov A."/>
            <person name="Henrissat B."/>
            <person name="Wiebenga A."/>
            <person name="De Vries R.P."/>
            <person name="Grigoriev I.V."/>
            <person name="Mortensen U.H."/>
            <person name="Andersen M.R."/>
            <person name="Baker S.E."/>
        </authorList>
    </citation>
    <scope>NUCLEOTIDE SEQUENCE [LARGE SCALE GENOMIC DNA]</scope>
    <source>
        <strain evidence="23 24">CBS 121591</strain>
    </source>
</reference>
<comment type="function">
    <text evidence="19">Phospholipid scramblase involved in autophagy and cytoplasm to vacuole transport (Cvt) vesicle formation. Cycles between the preautophagosomal structure/phagophore assembly site (PAS) and the cytoplasmic vesicle pool and supplies membrane for the growing autophagosome. Lipid scramblase activity plays a key role in preautophagosomal structure/phagophore assembly by distributing the phospholipids that arrive through ATG2 from the cytoplasmic to the luminal leaflet of the bilayer, thereby driving autophagosomal membrane expansion. Required for mitophagy. Also involved in endoplasmic reticulum-specific autophagic process and is essential for the survival of cells subjected to severe ER stress. Different machineries are required for anterograde trafficking to the PAS during either the Cvt pathway or bulk autophagy and for retrograde trafficking.</text>
</comment>
<dbReference type="OrthoDB" id="2020634at2759"/>
<evidence type="ECO:0000256" key="16">
    <source>
        <dbReference type="ARBA" id="ARBA00024615"/>
    </source>
</evidence>
<dbReference type="Pfam" id="PF04109">
    <property type="entry name" value="ATG9"/>
    <property type="match status" value="1"/>
</dbReference>
<protein>
    <recommendedName>
        <fullName evidence="6 21">Autophagy-related protein 9</fullName>
    </recommendedName>
</protein>
<evidence type="ECO:0000256" key="12">
    <source>
        <dbReference type="ARBA" id="ARBA00023055"/>
    </source>
</evidence>
<dbReference type="GeneID" id="37141248"/>
<feature type="transmembrane region" description="Helical" evidence="21">
    <location>
        <begin position="647"/>
        <end position="668"/>
    </location>
</feature>
<dbReference type="Proteomes" id="UP000248340">
    <property type="component" value="Unassembled WGS sequence"/>
</dbReference>
<dbReference type="AlphaFoldDB" id="A0A319DZ49"/>
<evidence type="ECO:0000256" key="9">
    <source>
        <dbReference type="ARBA" id="ARBA00022989"/>
    </source>
</evidence>
<sequence>MMTSNILSRFLPPHGSPSVYETIRQHDSHSDTSDIEERAGLALEDEPLGHFNDDELEEALADAERDESPGPSDPFLTPQAPQSTKVAGKAPMKSASQNRRSSRLRRPQALSPRHKPEDSDDEVPASLLVEGDHEDEDDLKSKLPPPPLSHNLRDHGPHAGPSSHRDQTRWETARGQLPVHSAPGKRQHGALWSAGYPDLATVDPKVKAMWMWANVENLDNFLKEVYTYYLGNGIWSILLNRALSLLTFAFVVGFSIFLTNCIDYRSVRGSRTLDDIYIQQCTKKMSFSSTFLLWLLSLFWIGKSLQYILDIRRLKHMHDFYHYLLGISDPEIQTISWQEVVSRLMTLRDSNPATAGAVSAKNRKFMGSQSKQRMDAHDIANRLMRKENYLIALVNKDILDLTLPVPFLRNRQLFSRTLEWNINLCVMDYVFNEQGQVRTLFLKDTHRRALSDGLRRRFIFAGIMNIFAAPFIVVYFMTHYFFRYFNEYKKNPSQIGSRQYTPLAEWKFREFNELWHLFERRTNMSYPFASRYVDQFPKDKTIQVAGFVAFVSGALASVLALASVVDPELFLGFEITPDRTVLFYLGVFGSVWAVAQGMVPEETNVFDPEYALLEVINFTHYFPGHWKGRLHSDNVRKDFATLYQMKIVIFLEEIMSMIFTPFILWFSLPKCSDRLIDFFREFTVHVDGMGYLCSFAVFDFKKGTNVISQADPGRRDPARQDLRADYFSTKDGKMLASYYGFLDNYGANPRSSNKRQFHPPPTFPTLGSPSAIEIGAYGERLDGTLARPGLAGGMMGQQSAFGAPRFGPPGLGDHTSPAPSILLDPHHQPSASGFRTTHRASAYSRYRPTRPSRTISDPIADEDGPSTQARSVGVRASPHVASGSSGAGIGTSDSNLGESWRMNLVDERDEDGEEREGGENVDALAGGAGVLGLIQRFQQDPSPADSVSPSGCGYERTPETSDSVSLPGSTFGNQPPSEGAKRWKATPTSVSTRHFGSGVSSSGILVSKGKLSIRQGLMLHLDGALSGYGLTGLSTGFLQRSQEFY</sequence>
<keyword evidence="14" id="KW-0968">Cytoplasmic vesicle</keyword>
<evidence type="ECO:0000256" key="10">
    <source>
        <dbReference type="ARBA" id="ARBA00023006"/>
    </source>
</evidence>
<dbReference type="GO" id="GO:0005789">
    <property type="term" value="C:endoplasmic reticulum membrane"/>
    <property type="evidence" value="ECO:0007669"/>
    <property type="project" value="UniProtKB-SubCell"/>
</dbReference>
<gene>
    <name evidence="23" type="ORF">BO82DRAFT_390272</name>
</gene>
<dbReference type="GO" id="GO:0061709">
    <property type="term" value="P:reticulophagy"/>
    <property type="evidence" value="ECO:0007669"/>
    <property type="project" value="TreeGrafter"/>
</dbReference>